<dbReference type="SUPFAM" id="SSF48208">
    <property type="entry name" value="Six-hairpin glycosidases"/>
    <property type="match status" value="1"/>
</dbReference>
<evidence type="ECO:0000313" key="1">
    <source>
        <dbReference type="EMBL" id="MBK1878730.1"/>
    </source>
</evidence>
<dbReference type="AlphaFoldDB" id="A0A934S046"/>
<comment type="caution">
    <text evidence="1">The sequence shown here is derived from an EMBL/GenBank/DDBJ whole genome shotgun (WGS) entry which is preliminary data.</text>
</comment>
<keyword evidence="1" id="KW-0378">Hydrolase</keyword>
<dbReference type="GO" id="GO:0005975">
    <property type="term" value="P:carbohydrate metabolic process"/>
    <property type="evidence" value="ECO:0007669"/>
    <property type="project" value="InterPro"/>
</dbReference>
<protein>
    <submittedName>
        <fullName evidence="1">Glycoside hydrolase family 9 protein</fullName>
    </submittedName>
</protein>
<dbReference type="Gene3D" id="1.50.10.10">
    <property type="match status" value="1"/>
</dbReference>
<dbReference type="GO" id="GO:0016787">
    <property type="term" value="F:hydrolase activity"/>
    <property type="evidence" value="ECO:0007669"/>
    <property type="project" value="UniProtKB-KW"/>
</dbReference>
<dbReference type="InterPro" id="IPR012341">
    <property type="entry name" value="6hp_glycosidase-like_sf"/>
</dbReference>
<dbReference type="RefSeq" id="WP_200356943.1">
    <property type="nucleotide sequence ID" value="NZ_JAENIL010000034.1"/>
</dbReference>
<dbReference type="InterPro" id="IPR008928">
    <property type="entry name" value="6-hairpin_glycosidase_sf"/>
</dbReference>
<keyword evidence="2" id="KW-1185">Reference proteome</keyword>
<sequence>MNAKGLLYSQIGYDLGGPKQAFFRAPDRKDLPPCPLFAINGQDFEASYWGEIWRHHWWVLDFTTFGEGDYTISIEDSSGRTWESSLIEIRERKLWDTCLETMGLTQFEERSLRARNQVGWKDCGATLRELCSHAIAIIGLCELYEIGFENMTPEQNKRLAKQIIQGCEYVARCQDRAEAIGLPKGSFVHEINTHPFIVQTDIAQAIVALSYASRLLVDYYPEESKEYLRRARRGYGFVEKEFKPTGPVGFSHINHGAPEGFEPPSDWMTRELMMQLWACLELWHSGAEEKYMREGQRLANRIVSRQIAKGEADEEGGFWGHFRTFDDSPFTEKANIHHHIGHDTGGVFPNYVLPLLRAANRWGHLPESKTWIQAVHDFAVGYLKPACESNPFKILPVGYFRGEGLLTFCGPWHGINATYAWNALLASHLERETGDEAFRDISVANLQWIAGLNVGLTSDMFESSFRFEADIPPGEAHPYSHIDSIGTNHVKAWSRIKGSVCNGISVNPQFTQDIPSTKENDHPAQYTDEDWIPHGAAWIGALAHVYETRFFRDGKRNEPAYVKQDQ</sequence>
<accession>A0A934S046</accession>
<name>A0A934S046_9BACT</name>
<organism evidence="1 2">
    <name type="scientific">Pelagicoccus mobilis</name>
    <dbReference type="NCBI Taxonomy" id="415221"/>
    <lineage>
        <taxon>Bacteria</taxon>
        <taxon>Pseudomonadati</taxon>
        <taxon>Verrucomicrobiota</taxon>
        <taxon>Opitutia</taxon>
        <taxon>Puniceicoccales</taxon>
        <taxon>Pelagicoccaceae</taxon>
        <taxon>Pelagicoccus</taxon>
    </lineage>
</organism>
<gene>
    <name evidence="1" type="ORF">JIN87_17750</name>
</gene>
<dbReference type="Proteomes" id="UP000617628">
    <property type="component" value="Unassembled WGS sequence"/>
</dbReference>
<reference evidence="1" key="1">
    <citation type="submission" date="2021-01" db="EMBL/GenBank/DDBJ databases">
        <title>Modified the classification status of verrucomicrobia.</title>
        <authorList>
            <person name="Feng X."/>
        </authorList>
    </citation>
    <scope>NUCLEOTIDE SEQUENCE</scope>
    <source>
        <strain evidence="1">KCTC 13126</strain>
    </source>
</reference>
<dbReference type="EMBL" id="JAENIL010000034">
    <property type="protein sequence ID" value="MBK1878730.1"/>
    <property type="molecule type" value="Genomic_DNA"/>
</dbReference>
<evidence type="ECO:0000313" key="2">
    <source>
        <dbReference type="Proteomes" id="UP000617628"/>
    </source>
</evidence>
<proteinExistence type="predicted"/>